<evidence type="ECO:0000313" key="5">
    <source>
        <dbReference type="EMBL" id="CAK5273772.1"/>
    </source>
</evidence>
<dbReference type="AlphaFoldDB" id="A0AAD2HDQ1"/>
<dbReference type="Pfam" id="PF13460">
    <property type="entry name" value="NAD_binding_10"/>
    <property type="match status" value="1"/>
</dbReference>
<comment type="similarity">
    <text evidence="2">Belongs to the FMP52 family.</text>
</comment>
<dbReference type="InterPro" id="IPR016040">
    <property type="entry name" value="NAD(P)-bd_dom"/>
</dbReference>
<evidence type="ECO:0000313" key="6">
    <source>
        <dbReference type="Proteomes" id="UP001295794"/>
    </source>
</evidence>
<accession>A0AAD2HDQ1</accession>
<keyword evidence="6" id="KW-1185">Reference proteome</keyword>
<reference evidence="5" key="1">
    <citation type="submission" date="2023-11" db="EMBL/GenBank/DDBJ databases">
        <authorList>
            <person name="De Vega J J."/>
            <person name="De Vega J J."/>
        </authorList>
    </citation>
    <scope>NUCLEOTIDE SEQUENCE</scope>
</reference>
<comment type="caution">
    <text evidence="5">The sequence shown here is derived from an EMBL/GenBank/DDBJ whole genome shotgun (WGS) entry which is preliminary data.</text>
</comment>
<gene>
    <name evidence="5" type="ORF">MYCIT1_LOCUS20460</name>
    <name evidence="4" type="ORF">MYCIT1_LOCUS9798</name>
</gene>
<organism evidence="5 6">
    <name type="scientific">Mycena citricolor</name>
    <dbReference type="NCBI Taxonomy" id="2018698"/>
    <lineage>
        <taxon>Eukaryota</taxon>
        <taxon>Fungi</taxon>
        <taxon>Dikarya</taxon>
        <taxon>Basidiomycota</taxon>
        <taxon>Agaricomycotina</taxon>
        <taxon>Agaricomycetes</taxon>
        <taxon>Agaricomycetidae</taxon>
        <taxon>Agaricales</taxon>
        <taxon>Marasmiineae</taxon>
        <taxon>Mycenaceae</taxon>
        <taxon>Mycena</taxon>
    </lineage>
</organism>
<protein>
    <recommendedName>
        <fullName evidence="3">NAD(P)-binding domain-containing protein</fullName>
    </recommendedName>
</protein>
<dbReference type="EMBL" id="CAVNYO010000120">
    <property type="protein sequence ID" value="CAK5267361.1"/>
    <property type="molecule type" value="Genomic_DNA"/>
</dbReference>
<sequence>MSLPTKTALIIGATGQVGGYLLKDLLSSPAYSKVGEYGRRVTKLDGLPATEKLEQKTIDFEKLDEAGLAEGKWDVVFITMGTTAKNAGSSAAFEKIDREYVVNAAKAAKVAGTSQRLVYVSSIGSNPKSSFLYPRSKGLTELGLAALGYDDTIVFRPGHLGGTNRPESRPAEAIGGMVIGLLGKFSSDWGIGISTLAKSLLIAGRLGSSGLPPAAKATTAGEEGAKFTLITNAGALALAAHE</sequence>
<dbReference type="InterPro" id="IPR036291">
    <property type="entry name" value="NAD(P)-bd_dom_sf"/>
</dbReference>
<dbReference type="PANTHER" id="PTHR14097">
    <property type="entry name" value="OXIDOREDUCTASE HTATIP2"/>
    <property type="match status" value="1"/>
</dbReference>
<dbReference type="Proteomes" id="UP001295794">
    <property type="component" value="Unassembled WGS sequence"/>
</dbReference>
<dbReference type="Gene3D" id="3.40.50.720">
    <property type="entry name" value="NAD(P)-binding Rossmann-like Domain"/>
    <property type="match status" value="1"/>
</dbReference>
<dbReference type="SUPFAM" id="SSF51735">
    <property type="entry name" value="NAD(P)-binding Rossmann-fold domains"/>
    <property type="match status" value="1"/>
</dbReference>
<evidence type="ECO:0000256" key="2">
    <source>
        <dbReference type="ARBA" id="ARBA00006617"/>
    </source>
</evidence>
<dbReference type="GO" id="GO:0005741">
    <property type="term" value="C:mitochondrial outer membrane"/>
    <property type="evidence" value="ECO:0007669"/>
    <property type="project" value="UniProtKB-SubCell"/>
</dbReference>
<proteinExistence type="inferred from homology"/>
<evidence type="ECO:0000256" key="1">
    <source>
        <dbReference type="ARBA" id="ARBA00004450"/>
    </source>
</evidence>
<name>A0AAD2HDQ1_9AGAR</name>
<evidence type="ECO:0000313" key="4">
    <source>
        <dbReference type="EMBL" id="CAK5267361.1"/>
    </source>
</evidence>
<dbReference type="PANTHER" id="PTHR14097:SF7">
    <property type="entry name" value="OXIDOREDUCTASE HTATIP2"/>
    <property type="match status" value="1"/>
</dbReference>
<comment type="subcellular location">
    <subcellularLocation>
        <location evidence="1">Mitochondrion outer membrane</location>
        <topology evidence="1">Peripheral membrane protein</topology>
    </subcellularLocation>
</comment>
<feature type="domain" description="NAD(P)-binding" evidence="3">
    <location>
        <begin position="12"/>
        <end position="164"/>
    </location>
</feature>
<evidence type="ECO:0000259" key="3">
    <source>
        <dbReference type="Pfam" id="PF13460"/>
    </source>
</evidence>
<dbReference type="GO" id="GO:0051170">
    <property type="term" value="P:import into nucleus"/>
    <property type="evidence" value="ECO:0007669"/>
    <property type="project" value="TreeGrafter"/>
</dbReference>
<dbReference type="EMBL" id="CAVNYO010000399">
    <property type="protein sequence ID" value="CAK5273772.1"/>
    <property type="molecule type" value="Genomic_DNA"/>
</dbReference>